<dbReference type="AlphaFoldDB" id="A0A5C4WXE1"/>
<reference evidence="3 4" key="1">
    <citation type="submission" date="2019-10" db="EMBL/GenBank/DDBJ databases">
        <title>Nonomuraea sp. nov., isolated from Phyllanthus amarus.</title>
        <authorList>
            <person name="Klykleung N."/>
            <person name="Tanasupawat S."/>
        </authorList>
    </citation>
    <scope>NUCLEOTIDE SEQUENCE [LARGE SCALE GENOMIC DNA]</scope>
    <source>
        <strain evidence="3 4">PA1-10</strain>
    </source>
</reference>
<dbReference type="InterPro" id="IPR003488">
    <property type="entry name" value="DprA"/>
</dbReference>
<dbReference type="InterPro" id="IPR057666">
    <property type="entry name" value="DrpA_SLOG"/>
</dbReference>
<evidence type="ECO:0000259" key="2">
    <source>
        <dbReference type="Pfam" id="PF02481"/>
    </source>
</evidence>
<dbReference type="PANTHER" id="PTHR43022:SF1">
    <property type="entry name" value="PROTEIN SMF"/>
    <property type="match status" value="1"/>
</dbReference>
<accession>A0A5C4WXE1</accession>
<keyword evidence="4" id="KW-1185">Reference proteome</keyword>
<protein>
    <submittedName>
        <fullName evidence="3">DNA-processing protein DprA</fullName>
    </submittedName>
</protein>
<dbReference type="PANTHER" id="PTHR43022">
    <property type="entry name" value="PROTEIN SMF"/>
    <property type="match status" value="1"/>
</dbReference>
<comment type="similarity">
    <text evidence="1">Belongs to the DprA/Smf family.</text>
</comment>
<evidence type="ECO:0000256" key="1">
    <source>
        <dbReference type="ARBA" id="ARBA00006525"/>
    </source>
</evidence>
<sequence>MSGMTGELPGHYSVGMARWDDERAAIVALLRRTPTEKGEREVVQRLTEGASAVALLRERLAPVDLFADPVEEAIAQAEAEIAAWEQEGIQVVVLGDDRYPHRLRDVFDRPALLFVRGALLEEDNGVAVVGSRAVSSEGHSIAAGLATGLVERGLTVVSGLAAGVDTAAHQAALRAGGRTVAVIGTGIRKHFPPENRDLHREVAGQGAVFSQFWPDKGPDKTTFPQRNGTMSGYSLATVIVQASERSGTRIQARKAVEHGRPVILMRSVVNGTQWGQVAAGKPDVHVARDAGEALAIVDGLLDRPNQLESFLSRIG</sequence>
<dbReference type="EMBL" id="VDLX02000001">
    <property type="protein sequence ID" value="KAB8197872.1"/>
    <property type="molecule type" value="Genomic_DNA"/>
</dbReference>
<dbReference type="SUPFAM" id="SSF102405">
    <property type="entry name" value="MCP/YpsA-like"/>
    <property type="match status" value="1"/>
</dbReference>
<dbReference type="Gene3D" id="3.40.50.450">
    <property type="match status" value="1"/>
</dbReference>
<dbReference type="Proteomes" id="UP000312512">
    <property type="component" value="Unassembled WGS sequence"/>
</dbReference>
<evidence type="ECO:0000313" key="4">
    <source>
        <dbReference type="Proteomes" id="UP000312512"/>
    </source>
</evidence>
<dbReference type="OrthoDB" id="9785707at2"/>
<feature type="domain" description="Smf/DprA SLOG" evidence="2">
    <location>
        <begin position="91"/>
        <end position="270"/>
    </location>
</feature>
<dbReference type="GO" id="GO:0009294">
    <property type="term" value="P:DNA-mediated transformation"/>
    <property type="evidence" value="ECO:0007669"/>
    <property type="project" value="InterPro"/>
</dbReference>
<evidence type="ECO:0000313" key="3">
    <source>
        <dbReference type="EMBL" id="KAB8197872.1"/>
    </source>
</evidence>
<gene>
    <name evidence="3" type="ORF">FH608_004990</name>
</gene>
<dbReference type="Pfam" id="PF02481">
    <property type="entry name" value="DNA_processg_A"/>
    <property type="match status" value="1"/>
</dbReference>
<comment type="caution">
    <text evidence="3">The sequence shown here is derived from an EMBL/GenBank/DDBJ whole genome shotgun (WGS) entry which is preliminary data.</text>
</comment>
<name>A0A5C4WXE1_9ACTN</name>
<proteinExistence type="inferred from homology"/>
<organism evidence="3 4">
    <name type="scientific">Nonomuraea phyllanthi</name>
    <dbReference type="NCBI Taxonomy" id="2219224"/>
    <lineage>
        <taxon>Bacteria</taxon>
        <taxon>Bacillati</taxon>
        <taxon>Actinomycetota</taxon>
        <taxon>Actinomycetes</taxon>
        <taxon>Streptosporangiales</taxon>
        <taxon>Streptosporangiaceae</taxon>
        <taxon>Nonomuraea</taxon>
    </lineage>
</organism>